<dbReference type="InterPro" id="IPR036179">
    <property type="entry name" value="Ig-like_dom_sf"/>
</dbReference>
<dbReference type="GO" id="GO:0019882">
    <property type="term" value="P:antigen processing and presentation"/>
    <property type="evidence" value="ECO:0007669"/>
    <property type="project" value="InterPro"/>
</dbReference>
<protein>
    <submittedName>
        <fullName evidence="3">Class I histocompatibility antigen, Gogo-B*0101 alpha chain-like</fullName>
    </submittedName>
</protein>
<dbReference type="PROSITE" id="PS00290">
    <property type="entry name" value="IG_MHC"/>
    <property type="match status" value="1"/>
</dbReference>
<accession>A0A667GFT5</accession>
<reference evidence="3" key="1">
    <citation type="submission" date="2025-08" db="UniProtKB">
        <authorList>
            <consortium name="Ensembl"/>
        </authorList>
    </citation>
    <scope>IDENTIFICATION</scope>
</reference>
<dbReference type="Ensembl" id="ENSLCNT00005013712.1">
    <property type="protein sequence ID" value="ENSLCNP00005012234.1"/>
    <property type="gene ID" value="ENSLCNG00005007991.1"/>
</dbReference>
<dbReference type="Pfam" id="PF06623">
    <property type="entry name" value="MHC_I_C"/>
    <property type="match status" value="1"/>
</dbReference>
<dbReference type="PROSITE" id="PS50835">
    <property type="entry name" value="IG_LIKE"/>
    <property type="match status" value="1"/>
</dbReference>
<dbReference type="InterPro" id="IPR003006">
    <property type="entry name" value="Ig/MHC_CS"/>
</dbReference>
<dbReference type="GO" id="GO:0006955">
    <property type="term" value="P:immune response"/>
    <property type="evidence" value="ECO:0007669"/>
    <property type="project" value="InterPro"/>
</dbReference>
<proteinExistence type="predicted"/>
<feature type="domain" description="Ig-like" evidence="2">
    <location>
        <begin position="1"/>
        <end position="57"/>
    </location>
</feature>
<dbReference type="SUPFAM" id="SSF48726">
    <property type="entry name" value="Immunoglobulin"/>
    <property type="match status" value="1"/>
</dbReference>
<dbReference type="AlphaFoldDB" id="A0A667GFT5"/>
<gene>
    <name evidence="3" type="primary">LOC115513703</name>
</gene>
<reference evidence="3" key="2">
    <citation type="submission" date="2025-09" db="UniProtKB">
        <authorList>
            <consortium name="Ensembl"/>
        </authorList>
    </citation>
    <scope>IDENTIFICATION</scope>
</reference>
<dbReference type="InterPro" id="IPR010579">
    <property type="entry name" value="MHC_I_a_C"/>
</dbReference>
<dbReference type="Gene3D" id="2.60.40.10">
    <property type="entry name" value="Immunoglobulins"/>
    <property type="match status" value="1"/>
</dbReference>
<dbReference type="InterPro" id="IPR013783">
    <property type="entry name" value="Ig-like_fold"/>
</dbReference>
<sequence length="57" mass="6218">AVVVPSGEEQRYTCHVQHEGLPEPITLRWAEKGPSYSHAARNDSIQGSDSSLMAPKV</sequence>
<evidence type="ECO:0000313" key="4">
    <source>
        <dbReference type="Proteomes" id="UP000472241"/>
    </source>
</evidence>
<evidence type="ECO:0000313" key="3">
    <source>
        <dbReference type="Ensembl" id="ENSLCNP00005012234.1"/>
    </source>
</evidence>
<evidence type="ECO:0000259" key="2">
    <source>
        <dbReference type="PROSITE" id="PS50835"/>
    </source>
</evidence>
<keyword evidence="4" id="KW-1185">Reference proteome</keyword>
<dbReference type="Proteomes" id="UP000472241">
    <property type="component" value="Unplaced"/>
</dbReference>
<dbReference type="InterPro" id="IPR007110">
    <property type="entry name" value="Ig-like_dom"/>
</dbReference>
<feature type="region of interest" description="Disordered" evidence="1">
    <location>
        <begin position="34"/>
        <end position="57"/>
    </location>
</feature>
<evidence type="ECO:0000256" key="1">
    <source>
        <dbReference type="SAM" id="MobiDB-lite"/>
    </source>
</evidence>
<organism evidence="3 4">
    <name type="scientific">Lynx canadensis</name>
    <name type="common">Canada lynx</name>
    <name type="synonym">Felis canadensis</name>
    <dbReference type="NCBI Taxonomy" id="61383"/>
    <lineage>
        <taxon>Eukaryota</taxon>
        <taxon>Metazoa</taxon>
        <taxon>Chordata</taxon>
        <taxon>Craniata</taxon>
        <taxon>Vertebrata</taxon>
        <taxon>Euteleostomi</taxon>
        <taxon>Mammalia</taxon>
        <taxon>Eutheria</taxon>
        <taxon>Laurasiatheria</taxon>
        <taxon>Carnivora</taxon>
        <taxon>Feliformia</taxon>
        <taxon>Felidae</taxon>
        <taxon>Felinae</taxon>
        <taxon>Lynx</taxon>
    </lineage>
</organism>
<name>A0A667GFT5_LYNCA</name>